<gene>
    <name evidence="2" type="ORF">K503DRAFT_460838</name>
</gene>
<sequence>MKVITLASMIMSVTVIADGVIAKTDILGRHCANADSHECGTLPHHNNGVPFAFLCGPQHTIIGYEDCPCSCDYTITTNPDLCCV</sequence>
<dbReference type="AlphaFoldDB" id="A0A1B7MNQ8"/>
<protein>
    <submittedName>
        <fullName evidence="2">Uncharacterized protein</fullName>
    </submittedName>
</protein>
<feature type="chain" id="PRO_5008597411" evidence="1">
    <location>
        <begin position="18"/>
        <end position="84"/>
    </location>
</feature>
<organism evidence="2 3">
    <name type="scientific">Rhizopogon vinicolor AM-OR11-026</name>
    <dbReference type="NCBI Taxonomy" id="1314800"/>
    <lineage>
        <taxon>Eukaryota</taxon>
        <taxon>Fungi</taxon>
        <taxon>Dikarya</taxon>
        <taxon>Basidiomycota</taxon>
        <taxon>Agaricomycotina</taxon>
        <taxon>Agaricomycetes</taxon>
        <taxon>Agaricomycetidae</taxon>
        <taxon>Boletales</taxon>
        <taxon>Suillineae</taxon>
        <taxon>Rhizopogonaceae</taxon>
        <taxon>Rhizopogon</taxon>
    </lineage>
</organism>
<keyword evidence="3" id="KW-1185">Reference proteome</keyword>
<dbReference type="EMBL" id="KV448638">
    <property type="protein sequence ID" value="OAX34237.1"/>
    <property type="molecule type" value="Genomic_DNA"/>
</dbReference>
<dbReference type="OrthoDB" id="2664671at2759"/>
<evidence type="ECO:0000256" key="1">
    <source>
        <dbReference type="SAM" id="SignalP"/>
    </source>
</evidence>
<proteinExistence type="predicted"/>
<reference evidence="2 3" key="1">
    <citation type="submission" date="2016-06" db="EMBL/GenBank/DDBJ databases">
        <title>Comparative genomics of the ectomycorrhizal sister species Rhizopogon vinicolor and Rhizopogon vesiculosus (Basidiomycota: Boletales) reveals a divergence of the mating type B locus.</title>
        <authorList>
            <consortium name="DOE Joint Genome Institute"/>
            <person name="Mujic A.B."/>
            <person name="Kuo A."/>
            <person name="Tritt A."/>
            <person name="Lipzen A."/>
            <person name="Chen C."/>
            <person name="Johnson J."/>
            <person name="Sharma A."/>
            <person name="Barry K."/>
            <person name="Grigoriev I.V."/>
            <person name="Spatafora J.W."/>
        </authorList>
    </citation>
    <scope>NUCLEOTIDE SEQUENCE [LARGE SCALE GENOMIC DNA]</scope>
    <source>
        <strain evidence="2 3">AM-OR11-026</strain>
    </source>
</reference>
<keyword evidence="1" id="KW-0732">Signal</keyword>
<evidence type="ECO:0000313" key="3">
    <source>
        <dbReference type="Proteomes" id="UP000092154"/>
    </source>
</evidence>
<feature type="signal peptide" evidence="1">
    <location>
        <begin position="1"/>
        <end position="17"/>
    </location>
</feature>
<accession>A0A1B7MNQ8</accession>
<evidence type="ECO:0000313" key="2">
    <source>
        <dbReference type="EMBL" id="OAX34237.1"/>
    </source>
</evidence>
<name>A0A1B7MNQ8_9AGAM</name>
<dbReference type="InParanoid" id="A0A1B7MNQ8"/>
<dbReference type="Proteomes" id="UP000092154">
    <property type="component" value="Unassembled WGS sequence"/>
</dbReference>